<evidence type="ECO:0000313" key="2">
    <source>
        <dbReference type="Proteomes" id="UP001064206"/>
    </source>
</evidence>
<gene>
    <name evidence="1" type="ORF">N2J37_14010</name>
</gene>
<sequence>MADIFYPHDYLPMPLQDGYGFQPVSPLKRTQLTTGRARQRRAYTSTPTQASVSWFMETDGQAQLFEAWYREKITDGADWFYMKLQTPLGVEFYKCRFTDIYEGPTLVAPVYWKFIATLELWKRPVLPDGWVDFPDFIINSDILDLAVNREGLKHDNSQPSLCQQRA</sequence>
<protein>
    <recommendedName>
        <fullName evidence="3">Alkanesulfonate ABC transporter permease</fullName>
    </recommendedName>
</protein>
<evidence type="ECO:0008006" key="3">
    <source>
        <dbReference type="Google" id="ProtNLM"/>
    </source>
</evidence>
<dbReference type="EMBL" id="CP104450">
    <property type="protein sequence ID" value="UXE40775.1"/>
    <property type="molecule type" value="Genomic_DNA"/>
</dbReference>
<reference evidence="1" key="1">
    <citation type="submission" date="2022-09" db="EMBL/GenBank/DDBJ databases">
        <title>Multidrug resistance Raoultella ornithinolytica Strain MQB_Silv_108.</title>
        <authorList>
            <person name="Quintela-Baluja M."/>
        </authorList>
    </citation>
    <scope>NUCLEOTIDE SEQUENCE</scope>
    <source>
        <strain evidence="1">MQB_Silv_108</strain>
    </source>
</reference>
<dbReference type="AlphaFoldDB" id="A0A9Q9JLS9"/>
<organism evidence="1 2">
    <name type="scientific">Raoultella ornithinolytica</name>
    <name type="common">Klebsiella ornithinolytica</name>
    <dbReference type="NCBI Taxonomy" id="54291"/>
    <lineage>
        <taxon>Bacteria</taxon>
        <taxon>Pseudomonadati</taxon>
        <taxon>Pseudomonadota</taxon>
        <taxon>Gammaproteobacteria</taxon>
        <taxon>Enterobacterales</taxon>
        <taxon>Enterobacteriaceae</taxon>
        <taxon>Klebsiella/Raoultella group</taxon>
        <taxon>Raoultella</taxon>
    </lineage>
</organism>
<name>A0A9Q9JLS9_RAOOR</name>
<accession>A0A9Q9JLS9</accession>
<dbReference type="Proteomes" id="UP001064206">
    <property type="component" value="Chromosome"/>
</dbReference>
<evidence type="ECO:0000313" key="1">
    <source>
        <dbReference type="EMBL" id="UXE40775.1"/>
    </source>
</evidence>
<dbReference type="RefSeq" id="WP_260990816.1">
    <property type="nucleotide sequence ID" value="NZ_CP104450.1"/>
</dbReference>
<proteinExistence type="predicted"/>